<name>A0A8H4UPZ1_9HYPO</name>
<dbReference type="OrthoDB" id="10254310at2759"/>
<sequence>MESIARISSLMETARELTIDAAQATRGARTSSRPLDRNQMRKLLDSRSERDVLEGLRRVIAACTVVPSALVPC</sequence>
<proteinExistence type="predicted"/>
<accession>A0A8H4UPZ1</accession>
<gene>
    <name evidence="2" type="ORF">FZEAL_3222</name>
</gene>
<dbReference type="Proteomes" id="UP000635477">
    <property type="component" value="Unassembled WGS sequence"/>
</dbReference>
<organism evidence="2 3">
    <name type="scientific">Fusarium zealandicum</name>
    <dbReference type="NCBI Taxonomy" id="1053134"/>
    <lineage>
        <taxon>Eukaryota</taxon>
        <taxon>Fungi</taxon>
        <taxon>Dikarya</taxon>
        <taxon>Ascomycota</taxon>
        <taxon>Pezizomycotina</taxon>
        <taxon>Sordariomycetes</taxon>
        <taxon>Hypocreomycetidae</taxon>
        <taxon>Hypocreales</taxon>
        <taxon>Nectriaceae</taxon>
        <taxon>Fusarium</taxon>
        <taxon>Fusarium staphyleae species complex</taxon>
    </lineage>
</organism>
<reference evidence="2" key="2">
    <citation type="submission" date="2020-05" db="EMBL/GenBank/DDBJ databases">
        <authorList>
            <person name="Kim H.-S."/>
            <person name="Proctor R.H."/>
            <person name="Brown D.W."/>
        </authorList>
    </citation>
    <scope>NUCLEOTIDE SEQUENCE</scope>
    <source>
        <strain evidence="2">NRRL 22465</strain>
    </source>
</reference>
<comment type="caution">
    <text evidence="2">The sequence shown here is derived from an EMBL/GenBank/DDBJ whole genome shotgun (WGS) entry which is preliminary data.</text>
</comment>
<evidence type="ECO:0000313" key="2">
    <source>
        <dbReference type="EMBL" id="KAF4980876.1"/>
    </source>
</evidence>
<evidence type="ECO:0000256" key="1">
    <source>
        <dbReference type="SAM" id="MobiDB-lite"/>
    </source>
</evidence>
<feature type="compositionally biased region" description="Basic and acidic residues" evidence="1">
    <location>
        <begin position="34"/>
        <end position="43"/>
    </location>
</feature>
<reference evidence="2" key="1">
    <citation type="journal article" date="2020" name="BMC Genomics">
        <title>Correction to: Identification and distribution of gene clusters required for synthesis of sphingolipid metabolism inhibitors in diverse species of the filamentous fungus Fusarium.</title>
        <authorList>
            <person name="Kim H.S."/>
            <person name="Lohmar J.M."/>
            <person name="Busman M."/>
            <person name="Brown D.W."/>
            <person name="Naumann T.A."/>
            <person name="Divon H.H."/>
            <person name="Lysoe E."/>
            <person name="Uhlig S."/>
            <person name="Proctor R.H."/>
        </authorList>
    </citation>
    <scope>NUCLEOTIDE SEQUENCE</scope>
    <source>
        <strain evidence="2">NRRL 22465</strain>
    </source>
</reference>
<protein>
    <submittedName>
        <fullName evidence="2">Uncharacterized protein</fullName>
    </submittedName>
</protein>
<dbReference type="EMBL" id="JABEYC010000200">
    <property type="protein sequence ID" value="KAF4980876.1"/>
    <property type="molecule type" value="Genomic_DNA"/>
</dbReference>
<keyword evidence="3" id="KW-1185">Reference proteome</keyword>
<feature type="region of interest" description="Disordered" evidence="1">
    <location>
        <begin position="21"/>
        <end position="43"/>
    </location>
</feature>
<dbReference type="AlphaFoldDB" id="A0A8H4UPZ1"/>
<evidence type="ECO:0000313" key="3">
    <source>
        <dbReference type="Proteomes" id="UP000635477"/>
    </source>
</evidence>